<dbReference type="Proteomes" id="UP001516400">
    <property type="component" value="Unassembled WGS sequence"/>
</dbReference>
<dbReference type="AlphaFoldDB" id="A0ABD2NIE8"/>
<proteinExistence type="predicted"/>
<name>A0ABD2NIE8_9CUCU</name>
<sequence length="132" mass="15203">MIQSKEMMGYVETINDLIREQMDDVSTIDGLVDLVYAGSVTVCEIHVTLPTVEREDREDNTAPWKVHIGGKIVRMRKKIGNIHTYLNAAELSKKLKRSIHQVPSDFCIRAKDQSFDSRMKVICDRLEQKLRL</sequence>
<comment type="caution">
    <text evidence="1">The sequence shown here is derived from an EMBL/GenBank/DDBJ whole genome shotgun (WGS) entry which is preliminary data.</text>
</comment>
<gene>
    <name evidence="1" type="ORF">HHI36_013425</name>
</gene>
<reference evidence="1 2" key="1">
    <citation type="journal article" date="2021" name="BMC Biol.">
        <title>Horizontally acquired antibacterial genes associated with adaptive radiation of ladybird beetles.</title>
        <authorList>
            <person name="Li H.S."/>
            <person name="Tang X.F."/>
            <person name="Huang Y.H."/>
            <person name="Xu Z.Y."/>
            <person name="Chen M.L."/>
            <person name="Du X.Y."/>
            <person name="Qiu B.Y."/>
            <person name="Chen P.T."/>
            <person name="Zhang W."/>
            <person name="Slipinski A."/>
            <person name="Escalona H.E."/>
            <person name="Waterhouse R.M."/>
            <person name="Zwick A."/>
            <person name="Pang H."/>
        </authorList>
    </citation>
    <scope>NUCLEOTIDE SEQUENCE [LARGE SCALE GENOMIC DNA]</scope>
    <source>
        <strain evidence="1">SYSU2018</strain>
    </source>
</reference>
<organism evidence="1 2">
    <name type="scientific">Cryptolaemus montrouzieri</name>
    <dbReference type="NCBI Taxonomy" id="559131"/>
    <lineage>
        <taxon>Eukaryota</taxon>
        <taxon>Metazoa</taxon>
        <taxon>Ecdysozoa</taxon>
        <taxon>Arthropoda</taxon>
        <taxon>Hexapoda</taxon>
        <taxon>Insecta</taxon>
        <taxon>Pterygota</taxon>
        <taxon>Neoptera</taxon>
        <taxon>Endopterygota</taxon>
        <taxon>Coleoptera</taxon>
        <taxon>Polyphaga</taxon>
        <taxon>Cucujiformia</taxon>
        <taxon>Coccinelloidea</taxon>
        <taxon>Coccinellidae</taxon>
        <taxon>Scymninae</taxon>
        <taxon>Scymnini</taxon>
        <taxon>Cryptolaemus</taxon>
    </lineage>
</organism>
<dbReference type="EMBL" id="JABFTP020000103">
    <property type="protein sequence ID" value="KAL3278081.1"/>
    <property type="molecule type" value="Genomic_DNA"/>
</dbReference>
<accession>A0ABD2NIE8</accession>
<evidence type="ECO:0000313" key="1">
    <source>
        <dbReference type="EMBL" id="KAL3278081.1"/>
    </source>
</evidence>
<protein>
    <submittedName>
        <fullName evidence="1">Uncharacterized protein</fullName>
    </submittedName>
</protein>
<evidence type="ECO:0000313" key="2">
    <source>
        <dbReference type="Proteomes" id="UP001516400"/>
    </source>
</evidence>
<keyword evidence="2" id="KW-1185">Reference proteome</keyword>